<evidence type="ECO:0000313" key="1">
    <source>
        <dbReference type="EMBL" id="SDI38201.1"/>
    </source>
</evidence>
<dbReference type="AlphaFoldDB" id="A0A1G8K462"/>
<dbReference type="Proteomes" id="UP000199258">
    <property type="component" value="Unassembled WGS sequence"/>
</dbReference>
<protein>
    <submittedName>
        <fullName evidence="1">Uncharacterized protein</fullName>
    </submittedName>
</protein>
<dbReference type="OrthoDB" id="4935951at2"/>
<gene>
    <name evidence="1" type="ORF">SAMN04488693_11066</name>
</gene>
<organism evidence="1 2">
    <name type="scientific">Arthrobacter subterraneus</name>
    <dbReference type="NCBI Taxonomy" id="335973"/>
    <lineage>
        <taxon>Bacteria</taxon>
        <taxon>Bacillati</taxon>
        <taxon>Actinomycetota</taxon>
        <taxon>Actinomycetes</taxon>
        <taxon>Micrococcales</taxon>
        <taxon>Micrococcaceae</taxon>
        <taxon>Arthrobacter</taxon>
    </lineage>
</organism>
<reference evidence="1 2" key="1">
    <citation type="submission" date="2016-10" db="EMBL/GenBank/DDBJ databases">
        <authorList>
            <person name="de Groot N.N."/>
        </authorList>
    </citation>
    <scope>NUCLEOTIDE SEQUENCE [LARGE SCALE GENOMIC DNA]</scope>
    <source>
        <strain evidence="1 2">NP_1H</strain>
    </source>
</reference>
<keyword evidence="2" id="KW-1185">Reference proteome</keyword>
<dbReference type="EMBL" id="FNDT01000010">
    <property type="protein sequence ID" value="SDI38201.1"/>
    <property type="molecule type" value="Genomic_DNA"/>
</dbReference>
<evidence type="ECO:0000313" key="2">
    <source>
        <dbReference type="Proteomes" id="UP000199258"/>
    </source>
</evidence>
<accession>A0A1G8K462</accession>
<proteinExistence type="predicted"/>
<name>A0A1G8K462_9MICC</name>
<dbReference type="RefSeq" id="WP_090586915.1">
    <property type="nucleotide sequence ID" value="NZ_FNDT01000010.1"/>
</dbReference>
<sequence>MTQHTQQHSTWLAAHEAEVSADDLWVHYYSVGGNVGAFELEAYLHGMYPLPVRERNTIALALNELIDDLPQRRKAEFMDGPEQD</sequence>